<dbReference type="AlphaFoldDB" id="A0A085NJB5"/>
<evidence type="ECO:0000313" key="2">
    <source>
        <dbReference type="EMBL" id="KFD69561.1"/>
    </source>
</evidence>
<dbReference type="PANTHER" id="PTHR45913">
    <property type="entry name" value="EPM2A-INTERACTING PROTEIN 1"/>
    <property type="match status" value="1"/>
</dbReference>
<name>A0A085NJB5_9BILA</name>
<dbReference type="InterPro" id="IPR012337">
    <property type="entry name" value="RNaseH-like_sf"/>
</dbReference>
<dbReference type="Proteomes" id="UP000030758">
    <property type="component" value="Unassembled WGS sequence"/>
</dbReference>
<dbReference type="SUPFAM" id="SSF53098">
    <property type="entry name" value="Ribonuclease H-like"/>
    <property type="match status" value="1"/>
</dbReference>
<accession>A0A085NJB5</accession>
<dbReference type="EMBL" id="KL363190">
    <property type="protein sequence ID" value="KFD57043.1"/>
    <property type="molecule type" value="Genomic_DNA"/>
</dbReference>
<evidence type="ECO:0000313" key="1">
    <source>
        <dbReference type="EMBL" id="KFD57043.1"/>
    </source>
</evidence>
<dbReference type="Proteomes" id="UP000030764">
    <property type="component" value="Unassembled WGS sequence"/>
</dbReference>
<dbReference type="EMBL" id="KL367494">
    <property type="protein sequence ID" value="KFD69561.1"/>
    <property type="molecule type" value="Genomic_DNA"/>
</dbReference>
<protein>
    <submittedName>
        <fullName evidence="2">Uncharacterized protein</fullName>
    </submittedName>
</protein>
<dbReference type="PANTHER" id="PTHR45913:SF22">
    <property type="entry name" value="SCAN BOX DOMAIN-CONTAINING PROTEIN"/>
    <property type="match status" value="1"/>
</dbReference>
<evidence type="ECO:0000313" key="3">
    <source>
        <dbReference type="Proteomes" id="UP000030764"/>
    </source>
</evidence>
<organism evidence="2">
    <name type="scientific">Trichuris suis</name>
    <name type="common">pig whipworm</name>
    <dbReference type="NCBI Taxonomy" id="68888"/>
    <lineage>
        <taxon>Eukaryota</taxon>
        <taxon>Metazoa</taxon>
        <taxon>Ecdysozoa</taxon>
        <taxon>Nematoda</taxon>
        <taxon>Enoplea</taxon>
        <taxon>Dorylaimia</taxon>
        <taxon>Trichinellida</taxon>
        <taxon>Trichuridae</taxon>
        <taxon>Trichuris</taxon>
    </lineage>
</organism>
<sequence length="366" mass="41779">MFASRSTLQTDGLRASYKISLMIAKSGKAHTIGEELVLPVISTVLHRQAAETISSIPLSNNTVQRRIDDMAKDVEETLCNFLKNTEFSIQLDESTLPSNEALLLAYVRFIKEEQLVEEFLFARELVTDSRGKSIFRVVKEFFKEKRIPLTNIISVATDGAPLMVGCQRGFISYMKKVVPDVLPIHCVLHRQHLLPRWLSERLRRSLQYVIAAVNKIRRNSLSDRLFRQLCDQNDEDFHRLLLYTEIRWLSKGACSTRFCNLFTSVLEFFEKEDASLCANLKKFEGDIACTADLYTEFNEMNLQLRGDAPNLIRAKSVISAFVSKLLFFRNSLPLGEFYHSPNLCEVRNKAQMNDGTCSLRTCTAAN</sequence>
<gene>
    <name evidence="1" type="ORF">M513_01928</name>
    <name evidence="2" type="ORF">M514_01928</name>
</gene>
<proteinExistence type="predicted"/>
<keyword evidence="3" id="KW-1185">Reference proteome</keyword>
<reference evidence="2 3" key="1">
    <citation type="journal article" date="2014" name="Nat. Genet.">
        <title>Genome and transcriptome of the porcine whipworm Trichuris suis.</title>
        <authorList>
            <person name="Jex A.R."/>
            <person name="Nejsum P."/>
            <person name="Schwarz E.M."/>
            <person name="Hu L."/>
            <person name="Young N.D."/>
            <person name="Hall R.S."/>
            <person name="Korhonen P.K."/>
            <person name="Liao S."/>
            <person name="Thamsborg S."/>
            <person name="Xia J."/>
            <person name="Xu P."/>
            <person name="Wang S."/>
            <person name="Scheerlinck J.P."/>
            <person name="Hofmann A."/>
            <person name="Sternberg P.W."/>
            <person name="Wang J."/>
            <person name="Gasser R.B."/>
        </authorList>
    </citation>
    <scope>NUCLEOTIDE SEQUENCE [LARGE SCALE GENOMIC DNA]</scope>
    <source>
        <strain evidence="2">DCEP-RM93F</strain>
        <strain evidence="1">DCEP-RM93M</strain>
    </source>
</reference>